<evidence type="ECO:0000256" key="1">
    <source>
        <dbReference type="ARBA" id="ARBA00005254"/>
    </source>
</evidence>
<dbReference type="Proteomes" id="UP001500842">
    <property type="component" value="Unassembled WGS sequence"/>
</dbReference>
<organism evidence="3 4">
    <name type="scientific">Nocardioides humi</name>
    <dbReference type="NCBI Taxonomy" id="449461"/>
    <lineage>
        <taxon>Bacteria</taxon>
        <taxon>Bacillati</taxon>
        <taxon>Actinomycetota</taxon>
        <taxon>Actinomycetes</taxon>
        <taxon>Propionibacteriales</taxon>
        <taxon>Nocardioidaceae</taxon>
        <taxon>Nocardioides</taxon>
    </lineage>
</organism>
<comment type="similarity">
    <text evidence="1">Belongs to the enoyl-CoA hydratase/isomerase family.</text>
</comment>
<evidence type="ECO:0000259" key="2">
    <source>
        <dbReference type="Pfam" id="PF01575"/>
    </source>
</evidence>
<sequence length="152" mass="16647">MKRVPKMSYDQLAEAKDHDLGASRWVLVDQDRIDRFAEVSEDHQWIHVDAERAADGPFGTTVAHGYLTLSLVGTLLGELLDVEPDVVLVNYGLDRIRFLAPVAAGARVRARGRIVGVETTAHGLRLLVSAHGETEGRTDPVCVADAVVLVRR</sequence>
<evidence type="ECO:0000313" key="3">
    <source>
        <dbReference type="EMBL" id="GAA1510998.1"/>
    </source>
</evidence>
<proteinExistence type="inferred from homology"/>
<dbReference type="EMBL" id="BAAAOR010000011">
    <property type="protein sequence ID" value="GAA1510998.1"/>
    <property type="molecule type" value="Genomic_DNA"/>
</dbReference>
<protein>
    <submittedName>
        <fullName evidence="3">MaoC family dehydratase</fullName>
    </submittedName>
</protein>
<gene>
    <name evidence="3" type="ORF">GCM10009788_14210</name>
</gene>
<accession>A0ABN2A4V9</accession>
<keyword evidence="4" id="KW-1185">Reference proteome</keyword>
<dbReference type="InterPro" id="IPR002539">
    <property type="entry name" value="MaoC-like_dom"/>
</dbReference>
<dbReference type="CDD" id="cd03450">
    <property type="entry name" value="NodN"/>
    <property type="match status" value="1"/>
</dbReference>
<reference evidence="3 4" key="1">
    <citation type="journal article" date="2019" name="Int. J. Syst. Evol. Microbiol.">
        <title>The Global Catalogue of Microorganisms (GCM) 10K type strain sequencing project: providing services to taxonomists for standard genome sequencing and annotation.</title>
        <authorList>
            <consortium name="The Broad Institute Genomics Platform"/>
            <consortium name="The Broad Institute Genome Sequencing Center for Infectious Disease"/>
            <person name="Wu L."/>
            <person name="Ma J."/>
        </authorList>
    </citation>
    <scope>NUCLEOTIDE SEQUENCE [LARGE SCALE GENOMIC DNA]</scope>
    <source>
        <strain evidence="3 4">JCM 14942</strain>
    </source>
</reference>
<feature type="domain" description="MaoC-like" evidence="2">
    <location>
        <begin position="16"/>
        <end position="119"/>
    </location>
</feature>
<comment type="caution">
    <text evidence="3">The sequence shown here is derived from an EMBL/GenBank/DDBJ whole genome shotgun (WGS) entry which is preliminary data.</text>
</comment>
<dbReference type="InterPro" id="IPR039375">
    <property type="entry name" value="NodN-like"/>
</dbReference>
<name>A0ABN2A4V9_9ACTN</name>
<dbReference type="InterPro" id="IPR029069">
    <property type="entry name" value="HotDog_dom_sf"/>
</dbReference>
<dbReference type="PANTHER" id="PTHR42993:SF1">
    <property type="entry name" value="MAOC-LIKE DEHYDRATASE DOMAIN-CONTAINING PROTEIN"/>
    <property type="match status" value="1"/>
</dbReference>
<dbReference type="Pfam" id="PF01575">
    <property type="entry name" value="MaoC_dehydratas"/>
    <property type="match status" value="1"/>
</dbReference>
<dbReference type="SUPFAM" id="SSF54637">
    <property type="entry name" value="Thioesterase/thiol ester dehydrase-isomerase"/>
    <property type="match status" value="1"/>
</dbReference>
<evidence type="ECO:0000313" key="4">
    <source>
        <dbReference type="Proteomes" id="UP001500842"/>
    </source>
</evidence>
<dbReference type="PANTHER" id="PTHR42993">
    <property type="entry name" value="MAOC-LIKE DEHYDRATASE DOMAIN-CONTAINING PROTEIN"/>
    <property type="match status" value="1"/>
</dbReference>
<dbReference type="Gene3D" id="3.10.129.10">
    <property type="entry name" value="Hotdog Thioesterase"/>
    <property type="match status" value="1"/>
</dbReference>